<feature type="compositionally biased region" description="Basic and acidic residues" evidence="1">
    <location>
        <begin position="644"/>
        <end position="657"/>
    </location>
</feature>
<proteinExistence type="predicted"/>
<feature type="compositionally biased region" description="Polar residues" evidence="1">
    <location>
        <begin position="40"/>
        <end position="51"/>
    </location>
</feature>
<dbReference type="Pfam" id="PF13890">
    <property type="entry name" value="Rab3-GTPase_cat"/>
    <property type="match status" value="1"/>
</dbReference>
<feature type="compositionally biased region" description="Basic and acidic residues" evidence="1">
    <location>
        <begin position="53"/>
        <end position="70"/>
    </location>
</feature>
<protein>
    <submittedName>
        <fullName evidence="3">Rab3 GTPase-activating protein catalytic subunit (S) isoform B</fullName>
    </submittedName>
</protein>
<feature type="compositionally biased region" description="Basic and acidic residues" evidence="1">
    <location>
        <begin position="27"/>
        <end position="39"/>
    </location>
</feature>
<feature type="region of interest" description="Disordered" evidence="1">
    <location>
        <begin position="27"/>
        <end position="79"/>
    </location>
</feature>
<dbReference type="PANTHER" id="PTHR21422">
    <property type="entry name" value="RAB3 GTPASE-ACTIVATING PROTEIN CATALYTIC SUBUNIT"/>
    <property type="match status" value="1"/>
</dbReference>
<dbReference type="EMBL" id="QZWG01000014">
    <property type="protein sequence ID" value="RZB67059.1"/>
    <property type="molecule type" value="Genomic_DNA"/>
</dbReference>
<evidence type="ECO:0000313" key="3">
    <source>
        <dbReference type="EMBL" id="RZB67059.1"/>
    </source>
</evidence>
<reference evidence="3 4" key="1">
    <citation type="submission" date="2018-09" db="EMBL/GenBank/DDBJ databases">
        <title>A high-quality reference genome of wild soybean provides a powerful tool to mine soybean genomes.</title>
        <authorList>
            <person name="Xie M."/>
            <person name="Chung C.Y.L."/>
            <person name="Li M.-W."/>
            <person name="Wong F.-L."/>
            <person name="Chan T.-F."/>
            <person name="Lam H.-M."/>
        </authorList>
    </citation>
    <scope>NUCLEOTIDE SEQUENCE [LARGE SCALE GENOMIC DNA]</scope>
    <source>
        <strain evidence="4">cv. W05</strain>
        <tissue evidence="3">Hypocotyl of etiolated seedlings</tissue>
    </source>
</reference>
<dbReference type="Gramene" id="XM_028344698.1">
    <property type="protein sequence ID" value="XP_028200499.1"/>
    <property type="gene ID" value="LOC114384877"/>
</dbReference>
<accession>A0A445H0G6</accession>
<dbReference type="AlphaFoldDB" id="A0A445H0G6"/>
<feature type="domain" description="Rab3GAP catalytic subunit conserved" evidence="2">
    <location>
        <begin position="377"/>
        <end position="529"/>
    </location>
</feature>
<evidence type="ECO:0000313" key="4">
    <source>
        <dbReference type="Proteomes" id="UP000289340"/>
    </source>
</evidence>
<dbReference type="Proteomes" id="UP000289340">
    <property type="component" value="Chromosome 14"/>
</dbReference>
<dbReference type="InterPro" id="IPR045700">
    <property type="entry name" value="Rab3GAP1"/>
</dbReference>
<feature type="compositionally biased region" description="Low complexity" evidence="1">
    <location>
        <begin position="660"/>
        <end position="687"/>
    </location>
</feature>
<name>A0A445H0G6_GLYSO</name>
<sequence>MEEEQQTFVSKARTAFHSAAAKAERVLLDFKSDRDHDKQSSPNTFTGQQPEAESPHTDENDSKLHSESKHIKWRPPHLGIKQDWQDKIKNIRRGRKEVEDTDKVGDASMAIPFYDDNLYLLNVKNDLEAKASEAMPSVEGLTAATKDPIPPSSVLKQLAIAVEAGSKAKSMKDVIASPGGSSPARERAGLSLSAVKALVLREKEDKLTSEFTSNEKVVQLINSLFDPEGDFLRRKIDSNLEETAMTSLPRDIHGAPPESLVVKLAEILGNYKTLRKMALFWCRVVAELRKLWFEEQYLPGVPQDEIPDLKSCLLYQQFQVINCCISRKRFRIIATESLDSMMMQANSDIKESTDCSAEASASPVLYARLNSGELVLRLGADHPAGDMTLLETGEPVYSPITQEGPLLTEDLIRETEEFVLRTGSVGAGCSQLLSDMQAFKAANPGCILEDFVRWHSPPDWTDNEASTEDSDVFDSGEPLSARGQLSRRMQKEGNLWRELWETSKPVPAVKQAPLFDEDLAVEGILNAFEEMHPSDLFGQLFVSLLGLGFGIAEPMLSGNSDFSKLFYDCKEYIITACQNNKLNEKVDGLVQVYETVEKMLLNPEEALKMIKQTEESTTVTGEPRSPFKRLSLIFGGKDKLLRKSVSKDQTNDEEKSGRQSFSSFFDSKSSLFGKKPPKSGSPSPSEKSSIDTGWPVV</sequence>
<comment type="caution">
    <text evidence="3">The sequence shown here is derived from an EMBL/GenBank/DDBJ whole genome shotgun (WGS) entry which is preliminary data.</text>
</comment>
<dbReference type="GO" id="GO:0005096">
    <property type="term" value="F:GTPase activator activity"/>
    <property type="evidence" value="ECO:0007669"/>
    <property type="project" value="InterPro"/>
</dbReference>
<evidence type="ECO:0000259" key="2">
    <source>
        <dbReference type="Pfam" id="PF13890"/>
    </source>
</evidence>
<keyword evidence="4" id="KW-1185">Reference proteome</keyword>
<evidence type="ECO:0000256" key="1">
    <source>
        <dbReference type="SAM" id="MobiDB-lite"/>
    </source>
</evidence>
<dbReference type="InterPro" id="IPR026147">
    <property type="entry name" value="Rab3GAP1_conserved"/>
</dbReference>
<feature type="region of interest" description="Disordered" evidence="1">
    <location>
        <begin position="644"/>
        <end position="697"/>
    </location>
</feature>
<organism evidence="3 4">
    <name type="scientific">Glycine soja</name>
    <name type="common">Wild soybean</name>
    <dbReference type="NCBI Taxonomy" id="3848"/>
    <lineage>
        <taxon>Eukaryota</taxon>
        <taxon>Viridiplantae</taxon>
        <taxon>Streptophyta</taxon>
        <taxon>Embryophyta</taxon>
        <taxon>Tracheophyta</taxon>
        <taxon>Spermatophyta</taxon>
        <taxon>Magnoliopsida</taxon>
        <taxon>eudicotyledons</taxon>
        <taxon>Gunneridae</taxon>
        <taxon>Pentapetalae</taxon>
        <taxon>rosids</taxon>
        <taxon>fabids</taxon>
        <taxon>Fabales</taxon>
        <taxon>Fabaceae</taxon>
        <taxon>Papilionoideae</taxon>
        <taxon>50 kb inversion clade</taxon>
        <taxon>NPAAA clade</taxon>
        <taxon>indigoferoid/millettioid clade</taxon>
        <taxon>Phaseoleae</taxon>
        <taxon>Glycine</taxon>
        <taxon>Glycine subgen. Soja</taxon>
    </lineage>
</organism>
<dbReference type="PANTHER" id="PTHR21422:SF15">
    <property type="entry name" value="RAB3 GTPASE-ACTIVATING PROTEIN CATALYTIC SUBUNIT"/>
    <property type="match status" value="1"/>
</dbReference>
<gene>
    <name evidence="3" type="ORF">D0Y65_037451</name>
</gene>